<accession>A0A0F9BD96</accession>
<name>A0A0F9BD96_9ZZZZ</name>
<sequence length="88" mass="10275">MSEELVKESLIMIQLEKNRSDLDGLSNICSELEERLKNILLPTNLVNETSEKMPEEVESEMKKELKIHRGKIQDIRLIISNILERLEL</sequence>
<proteinExistence type="predicted"/>
<dbReference type="AlphaFoldDB" id="A0A0F9BD96"/>
<gene>
    <name evidence="1" type="ORF">LCGC14_2741170</name>
</gene>
<reference evidence="1" key="1">
    <citation type="journal article" date="2015" name="Nature">
        <title>Complex archaea that bridge the gap between prokaryotes and eukaryotes.</title>
        <authorList>
            <person name="Spang A."/>
            <person name="Saw J.H."/>
            <person name="Jorgensen S.L."/>
            <person name="Zaremba-Niedzwiedzka K."/>
            <person name="Martijn J."/>
            <person name="Lind A.E."/>
            <person name="van Eijk R."/>
            <person name="Schleper C."/>
            <person name="Guy L."/>
            <person name="Ettema T.J."/>
        </authorList>
    </citation>
    <scope>NUCLEOTIDE SEQUENCE</scope>
</reference>
<comment type="caution">
    <text evidence="1">The sequence shown here is derived from an EMBL/GenBank/DDBJ whole genome shotgun (WGS) entry which is preliminary data.</text>
</comment>
<evidence type="ECO:0000313" key="1">
    <source>
        <dbReference type="EMBL" id="KKK88634.1"/>
    </source>
</evidence>
<protein>
    <submittedName>
        <fullName evidence="1">Uncharacterized protein</fullName>
    </submittedName>
</protein>
<organism evidence="1">
    <name type="scientific">marine sediment metagenome</name>
    <dbReference type="NCBI Taxonomy" id="412755"/>
    <lineage>
        <taxon>unclassified sequences</taxon>
        <taxon>metagenomes</taxon>
        <taxon>ecological metagenomes</taxon>
    </lineage>
</organism>
<dbReference type="EMBL" id="LAZR01049867">
    <property type="protein sequence ID" value="KKK88634.1"/>
    <property type="molecule type" value="Genomic_DNA"/>
</dbReference>